<name>A0A1Y6CEG8_9BACT</name>
<evidence type="ECO:0000256" key="1">
    <source>
        <dbReference type="SAM" id="MobiDB-lite"/>
    </source>
</evidence>
<keyword evidence="3" id="KW-1185">Reference proteome</keyword>
<dbReference type="EMBL" id="FWZT01000019">
    <property type="protein sequence ID" value="SMF58572.1"/>
    <property type="molecule type" value="Genomic_DNA"/>
</dbReference>
<evidence type="ECO:0000313" key="3">
    <source>
        <dbReference type="Proteomes" id="UP000192907"/>
    </source>
</evidence>
<organism evidence="2 3">
    <name type="scientific">Pseudobacteriovorax antillogorgiicola</name>
    <dbReference type="NCBI Taxonomy" id="1513793"/>
    <lineage>
        <taxon>Bacteria</taxon>
        <taxon>Pseudomonadati</taxon>
        <taxon>Bdellovibrionota</taxon>
        <taxon>Oligoflexia</taxon>
        <taxon>Oligoflexales</taxon>
        <taxon>Pseudobacteriovoracaceae</taxon>
        <taxon>Pseudobacteriovorax</taxon>
    </lineage>
</organism>
<dbReference type="AlphaFoldDB" id="A0A1Y6CEG8"/>
<evidence type="ECO:0000313" key="2">
    <source>
        <dbReference type="EMBL" id="SMF58572.1"/>
    </source>
</evidence>
<proteinExistence type="predicted"/>
<feature type="region of interest" description="Disordered" evidence="1">
    <location>
        <begin position="128"/>
        <end position="148"/>
    </location>
</feature>
<gene>
    <name evidence="2" type="ORF">SAMN06296036_119127</name>
</gene>
<dbReference type="Proteomes" id="UP000192907">
    <property type="component" value="Unassembled WGS sequence"/>
</dbReference>
<dbReference type="STRING" id="1513793.SAMN06296036_119127"/>
<sequence length="148" mass="16974">MSLSDEFKAAKRRMLAMQEAEKKKAKAPAKRGSRQATEWSKESEIVAYYLYKADSSKFLKENYSKKRNVSVRAMSMKINMFQELERGGKPKSVSPHAQTIISEYGHFPVDQLLKVVVSIHRGEFTGQPPKLELEEEETAPEHETVIKR</sequence>
<dbReference type="RefSeq" id="WP_132322733.1">
    <property type="nucleotide sequence ID" value="NZ_FWZT01000019.1"/>
</dbReference>
<reference evidence="3" key="1">
    <citation type="submission" date="2017-04" db="EMBL/GenBank/DDBJ databases">
        <authorList>
            <person name="Varghese N."/>
            <person name="Submissions S."/>
        </authorList>
    </citation>
    <scope>NUCLEOTIDE SEQUENCE [LARGE SCALE GENOMIC DNA]</scope>
    <source>
        <strain evidence="3">RKEM611</strain>
    </source>
</reference>
<accession>A0A1Y6CEG8</accession>
<feature type="compositionally biased region" description="Basic and acidic residues" evidence="1">
    <location>
        <begin position="139"/>
        <end position="148"/>
    </location>
</feature>
<protein>
    <submittedName>
        <fullName evidence="2">Uncharacterized protein</fullName>
    </submittedName>
</protein>